<dbReference type="SUPFAM" id="SSF50715">
    <property type="entry name" value="Ribosomal protein L25-like"/>
    <property type="match status" value="1"/>
</dbReference>
<dbReference type="KEGG" id="rain:Rai3103_10680"/>
<dbReference type="Gene3D" id="2.170.120.20">
    <property type="entry name" value="Ribosomal protein L25, beta domain"/>
    <property type="match status" value="1"/>
</dbReference>
<evidence type="ECO:0000256" key="4">
    <source>
        <dbReference type="ARBA" id="ARBA00023274"/>
    </source>
</evidence>
<feature type="domain" description="Large ribosomal subunit protein bL25 beta" evidence="7">
    <location>
        <begin position="100"/>
        <end position="179"/>
    </location>
</feature>
<dbReference type="InterPro" id="IPR037121">
    <property type="entry name" value="Ribosomal_bL25_C"/>
</dbReference>
<evidence type="ECO:0000313" key="8">
    <source>
        <dbReference type="EMBL" id="QGF24068.1"/>
    </source>
</evidence>
<dbReference type="EMBL" id="CP045725">
    <property type="protein sequence ID" value="QGF24068.1"/>
    <property type="molecule type" value="Genomic_DNA"/>
</dbReference>
<comment type="similarity">
    <text evidence="5">Belongs to the bacterial ribosomal protein bL25 family. CTC subfamily.</text>
</comment>
<sequence>MADATLSAQVRNEFGKGASRRTRRENLVPAVLYGHGMDPIHLTLPGHETMLALRTDNALLEVNIEGESKPRLALAKQVQRDAVKGFLIHVDLLAVRADEKVVVEVALLVTGEAATGTTVVVDKNTLSLEAPVTHIPEDVELSVEGLEAGAQLLASDLKLPSGVTYLGDAEDVLVSVAHAEIQAEEPAEGAAEAEAPAAE</sequence>
<dbReference type="InterPro" id="IPR029751">
    <property type="entry name" value="Ribosomal_L25_dom"/>
</dbReference>
<keyword evidence="9" id="KW-1185">Reference proteome</keyword>
<dbReference type="NCBIfam" id="NF004131">
    <property type="entry name" value="PRK05618.2-1"/>
    <property type="match status" value="1"/>
</dbReference>
<evidence type="ECO:0000259" key="6">
    <source>
        <dbReference type="Pfam" id="PF01386"/>
    </source>
</evidence>
<dbReference type="PANTHER" id="PTHR33284">
    <property type="entry name" value="RIBOSOMAL PROTEIN L25/GLN-TRNA SYNTHETASE, ANTI-CODON-BINDING DOMAIN-CONTAINING PROTEIN"/>
    <property type="match status" value="1"/>
</dbReference>
<dbReference type="Pfam" id="PF14693">
    <property type="entry name" value="Ribosomal_TL5_C"/>
    <property type="match status" value="1"/>
</dbReference>
<evidence type="ECO:0000313" key="9">
    <source>
        <dbReference type="Proteomes" id="UP000386847"/>
    </source>
</evidence>
<evidence type="ECO:0000256" key="2">
    <source>
        <dbReference type="ARBA" id="ARBA00022884"/>
    </source>
</evidence>
<name>A0A5Q2FBF7_9ACTN</name>
<keyword evidence="1 5" id="KW-0699">rRNA-binding</keyword>
<organism evidence="8 9">
    <name type="scientific">Raineyella fluvialis</name>
    <dbReference type="NCBI Taxonomy" id="2662261"/>
    <lineage>
        <taxon>Bacteria</taxon>
        <taxon>Bacillati</taxon>
        <taxon>Actinomycetota</taxon>
        <taxon>Actinomycetes</taxon>
        <taxon>Propionibacteriales</taxon>
        <taxon>Propionibacteriaceae</taxon>
        <taxon>Raineyella</taxon>
    </lineage>
</organism>
<comment type="function">
    <text evidence="5">This is one of the proteins that binds to the 5S RNA in the ribosome where it forms part of the central protuberance.</text>
</comment>
<dbReference type="GO" id="GO:0006412">
    <property type="term" value="P:translation"/>
    <property type="evidence" value="ECO:0007669"/>
    <property type="project" value="UniProtKB-UniRule"/>
</dbReference>
<dbReference type="InterPro" id="IPR020930">
    <property type="entry name" value="Ribosomal_uL5_bac-type"/>
</dbReference>
<protein>
    <recommendedName>
        <fullName evidence="5">Large ribosomal subunit protein bL25</fullName>
    </recommendedName>
    <alternativeName>
        <fullName evidence="5">General stress protein CTC</fullName>
    </alternativeName>
</protein>
<dbReference type="NCBIfam" id="TIGR00731">
    <property type="entry name" value="bL25_bact_ctc"/>
    <property type="match status" value="1"/>
</dbReference>
<dbReference type="Pfam" id="PF01386">
    <property type="entry name" value="Ribosomal_L25p"/>
    <property type="match status" value="1"/>
</dbReference>
<dbReference type="CDD" id="cd00495">
    <property type="entry name" value="Ribosomal_L25_TL5_CTC"/>
    <property type="match status" value="1"/>
</dbReference>
<dbReference type="GO" id="GO:0003735">
    <property type="term" value="F:structural constituent of ribosome"/>
    <property type="evidence" value="ECO:0007669"/>
    <property type="project" value="InterPro"/>
</dbReference>
<dbReference type="InterPro" id="IPR001021">
    <property type="entry name" value="Ribosomal_bL25_long"/>
</dbReference>
<dbReference type="RefSeq" id="WP_153572597.1">
    <property type="nucleotide sequence ID" value="NZ_CP045725.1"/>
</dbReference>
<dbReference type="GO" id="GO:0008097">
    <property type="term" value="F:5S rRNA binding"/>
    <property type="evidence" value="ECO:0007669"/>
    <property type="project" value="InterPro"/>
</dbReference>
<gene>
    <name evidence="5" type="primary">rplY</name>
    <name evidence="5" type="synonym">ctc</name>
    <name evidence="8" type="ORF">Rai3103_10680</name>
</gene>
<dbReference type="InterPro" id="IPR011035">
    <property type="entry name" value="Ribosomal_bL25/Gln-tRNA_synth"/>
</dbReference>
<dbReference type="InterPro" id="IPR020056">
    <property type="entry name" value="Rbsml_bL25/Gln-tRNA_synth_N"/>
</dbReference>
<dbReference type="Proteomes" id="UP000386847">
    <property type="component" value="Chromosome"/>
</dbReference>
<keyword evidence="2 5" id="KW-0694">RNA-binding</keyword>
<dbReference type="HAMAP" id="MF_01334">
    <property type="entry name" value="Ribosomal_bL25_CTC"/>
    <property type="match status" value="1"/>
</dbReference>
<proteinExistence type="inferred from homology"/>
<reference evidence="8 9" key="1">
    <citation type="submission" date="2019-10" db="EMBL/GenBank/DDBJ databases">
        <title>Genomic analysis of Raineyella sp. CBA3103.</title>
        <authorList>
            <person name="Roh S.W."/>
        </authorList>
    </citation>
    <scope>NUCLEOTIDE SEQUENCE [LARGE SCALE GENOMIC DNA]</scope>
    <source>
        <strain evidence="8 9">CBA3103</strain>
    </source>
</reference>
<dbReference type="InterPro" id="IPR020057">
    <property type="entry name" value="Ribosomal_bL25_b-dom"/>
</dbReference>
<evidence type="ECO:0000256" key="3">
    <source>
        <dbReference type="ARBA" id="ARBA00022980"/>
    </source>
</evidence>
<comment type="subunit">
    <text evidence="5">Part of the 50S ribosomal subunit; part of the 5S rRNA/L5/L18/L25 subcomplex. Contacts the 5S rRNA. Binds to the 5S rRNA independently of L5 and L18.</text>
</comment>
<accession>A0A5Q2FBF7</accession>
<keyword evidence="4 5" id="KW-0687">Ribonucleoprotein</keyword>
<evidence type="ECO:0000259" key="7">
    <source>
        <dbReference type="Pfam" id="PF14693"/>
    </source>
</evidence>
<evidence type="ECO:0000256" key="1">
    <source>
        <dbReference type="ARBA" id="ARBA00022730"/>
    </source>
</evidence>
<dbReference type="Gene3D" id="2.40.240.10">
    <property type="entry name" value="Ribosomal Protein L25, Chain P"/>
    <property type="match status" value="1"/>
</dbReference>
<keyword evidence="3 5" id="KW-0689">Ribosomal protein</keyword>
<feature type="domain" description="Large ribosomal subunit protein bL25 L25" evidence="6">
    <location>
        <begin position="6"/>
        <end position="92"/>
    </location>
</feature>
<dbReference type="AlphaFoldDB" id="A0A5Q2FBF7"/>
<dbReference type="PANTHER" id="PTHR33284:SF1">
    <property type="entry name" value="RIBOSOMAL PROTEIN L25_GLN-TRNA SYNTHETASE, ANTI-CODON-BINDING DOMAIN-CONTAINING PROTEIN"/>
    <property type="match status" value="1"/>
</dbReference>
<evidence type="ECO:0000256" key="5">
    <source>
        <dbReference type="HAMAP-Rule" id="MF_01334"/>
    </source>
</evidence>
<dbReference type="GO" id="GO:0022625">
    <property type="term" value="C:cytosolic large ribosomal subunit"/>
    <property type="evidence" value="ECO:0007669"/>
    <property type="project" value="TreeGrafter"/>
</dbReference>